<feature type="transmembrane region" description="Helical" evidence="1">
    <location>
        <begin position="82"/>
        <end position="98"/>
    </location>
</feature>
<keyword evidence="1" id="KW-0472">Membrane</keyword>
<protein>
    <submittedName>
        <fullName evidence="2">Uncharacterized protein</fullName>
    </submittedName>
</protein>
<organism evidence="2 3">
    <name type="scientific">Fusarium kuroshium</name>
    <dbReference type="NCBI Taxonomy" id="2010991"/>
    <lineage>
        <taxon>Eukaryota</taxon>
        <taxon>Fungi</taxon>
        <taxon>Dikarya</taxon>
        <taxon>Ascomycota</taxon>
        <taxon>Pezizomycotina</taxon>
        <taxon>Sordariomycetes</taxon>
        <taxon>Hypocreomycetidae</taxon>
        <taxon>Hypocreales</taxon>
        <taxon>Nectriaceae</taxon>
        <taxon>Fusarium</taxon>
        <taxon>Fusarium solani species complex</taxon>
    </lineage>
</organism>
<keyword evidence="3" id="KW-1185">Reference proteome</keyword>
<evidence type="ECO:0000256" key="1">
    <source>
        <dbReference type="SAM" id="Phobius"/>
    </source>
</evidence>
<evidence type="ECO:0000313" key="2">
    <source>
        <dbReference type="EMBL" id="RMJ10761.1"/>
    </source>
</evidence>
<dbReference type="Proteomes" id="UP000277212">
    <property type="component" value="Unassembled WGS sequence"/>
</dbReference>
<comment type="caution">
    <text evidence="2">The sequence shown here is derived from an EMBL/GenBank/DDBJ whole genome shotgun (WGS) entry which is preliminary data.</text>
</comment>
<evidence type="ECO:0000313" key="3">
    <source>
        <dbReference type="Proteomes" id="UP000277212"/>
    </source>
</evidence>
<reference evidence="2 3" key="1">
    <citation type="submission" date="2017-06" db="EMBL/GenBank/DDBJ databases">
        <title>Comparative genomic analysis of Ambrosia Fusariam Clade fungi.</title>
        <authorList>
            <person name="Stajich J.E."/>
            <person name="Carrillo J."/>
            <person name="Kijimoto T."/>
            <person name="Eskalen A."/>
            <person name="O'Donnell K."/>
            <person name="Kasson M."/>
        </authorList>
    </citation>
    <scope>NUCLEOTIDE SEQUENCE [LARGE SCALE GENOMIC DNA]</scope>
    <source>
        <strain evidence="2">UCR3666</strain>
    </source>
</reference>
<proteinExistence type="predicted"/>
<accession>A0A3M2RZN5</accession>
<keyword evidence="1" id="KW-0812">Transmembrane</keyword>
<feature type="transmembrane region" description="Helical" evidence="1">
    <location>
        <begin position="110"/>
        <end position="128"/>
    </location>
</feature>
<keyword evidence="1" id="KW-1133">Transmembrane helix</keyword>
<dbReference type="EMBL" id="NKUJ01000191">
    <property type="protein sequence ID" value="RMJ10761.1"/>
    <property type="molecule type" value="Genomic_DNA"/>
</dbReference>
<feature type="transmembrane region" description="Helical" evidence="1">
    <location>
        <begin position="25"/>
        <end position="47"/>
    </location>
</feature>
<sequence length="170" mass="19320">MMVQNYDSGLMTPMMPTLKPSPLDANAVGLMLLDYVLLIVIPLFFMLGANIRNEPVYPGYVFDFPRPIHPVQRAYERDLHRALVLFWPAGLASAWFAIRQVCHDPKGDMMVMQLLPVFLGFCICFITYRISSLKIDSNEYLLLVDDDDLFSDRKEAANVESRGLGEIESV</sequence>
<dbReference type="AlphaFoldDB" id="A0A3M2RZN5"/>
<gene>
    <name evidence="2" type="ORF">CDV36_009600</name>
</gene>
<name>A0A3M2RZN5_9HYPO</name>